<keyword evidence="4" id="KW-0347">Helicase</keyword>
<dbReference type="GO" id="GO:0003723">
    <property type="term" value="F:RNA binding"/>
    <property type="evidence" value="ECO:0007669"/>
    <property type="project" value="UniProtKB-UniRule"/>
</dbReference>
<keyword evidence="5" id="KW-0732">Signal</keyword>
<keyword evidence="2 4" id="KW-0378">Hydrolase</keyword>
<feature type="signal peptide" evidence="5">
    <location>
        <begin position="1"/>
        <end position="21"/>
    </location>
</feature>
<dbReference type="Gene3D" id="3.40.50.300">
    <property type="entry name" value="P-loop containing nucleotide triphosphate hydrolases"/>
    <property type="match status" value="2"/>
</dbReference>
<comment type="catalytic activity">
    <reaction evidence="4">
        <text>ATP + H2O = ADP + phosphate + H(+)</text>
        <dbReference type="Rhea" id="RHEA:13065"/>
        <dbReference type="ChEBI" id="CHEBI:15377"/>
        <dbReference type="ChEBI" id="CHEBI:15378"/>
        <dbReference type="ChEBI" id="CHEBI:30616"/>
        <dbReference type="ChEBI" id="CHEBI:43474"/>
        <dbReference type="ChEBI" id="CHEBI:456216"/>
        <dbReference type="EC" id="3.6.4.13"/>
    </reaction>
</comment>
<dbReference type="GO" id="GO:0003724">
    <property type="term" value="F:RNA helicase activity"/>
    <property type="evidence" value="ECO:0007669"/>
    <property type="project" value="UniProtKB-EC"/>
</dbReference>
<comment type="domain">
    <text evidence="4">The Q motif is unique to and characteristic of the DEAD box family of RNA helicases and controls ATP binding and hydrolysis.</text>
</comment>
<evidence type="ECO:0000256" key="1">
    <source>
        <dbReference type="ARBA" id="ARBA00022741"/>
    </source>
</evidence>
<dbReference type="AlphaFoldDB" id="A0A9W6ZTK0"/>
<feature type="chain" id="PRO_5040734623" description="ATP-dependent RNA helicase" evidence="5">
    <location>
        <begin position="22"/>
        <end position="493"/>
    </location>
</feature>
<protein>
    <recommendedName>
        <fullName evidence="4">ATP-dependent RNA helicase</fullName>
        <ecNumber evidence="4">3.6.4.13</ecNumber>
    </recommendedName>
</protein>
<evidence type="ECO:0000313" key="6">
    <source>
        <dbReference type="EMBL" id="GMH57082.1"/>
    </source>
</evidence>
<dbReference type="Proteomes" id="UP001165122">
    <property type="component" value="Unassembled WGS sequence"/>
</dbReference>
<sequence>MTSVSRFFLLATLVFSSSVVALKLPNNKLQTQFQRALANEDFKTLAELKKNDITLPQVTYPSSIPIWLSSRLKALSFASPTLIQSSHQTSPGSSYLCSPPGSGKTLAYLTKLLTVLTPELRSREIVRDPFTGTGGDLPPLACIILPTTPLLSQVSLIIYQLLGGNLRKPKSEGLNTAYDDWVPGDTLNYFKYDGPKHCKVKVSLEDDGWWDCDILITTSEWFKENHSEMPATCKNVIYDECDDDLSVYDIVNNLQVDKTLVYSTPSFTPTFDLPWFNETVGLDSPPAFIPIESDPVSIVECTESNKLFKLIRYLREKGTPQMVYFKTYKEVKKALPMIREGLWGVHNVSSLIPFREGGFNPVLQVDAFNRGEVTCLLVAEEMARGMDFPFLGGVNIIGRVEREDQVRGRVNRLGSGDDGSVTYFLCEGEDEGLDGKVVEVDGGMEGILKKVQEWGEEQWEEGGGELEDVRRWLDDMMTGFDGEEEGGNEGGGD</sequence>
<evidence type="ECO:0000256" key="5">
    <source>
        <dbReference type="SAM" id="SignalP"/>
    </source>
</evidence>
<comment type="similarity">
    <text evidence="4">Belongs to the DEAD box helicase family.</text>
</comment>
<dbReference type="EC" id="3.6.4.13" evidence="4"/>
<gene>
    <name evidence="6" type="ORF">TrLO_g11427</name>
</gene>
<keyword evidence="3 4" id="KW-0067">ATP-binding</keyword>
<dbReference type="GO" id="GO:0005524">
    <property type="term" value="F:ATP binding"/>
    <property type="evidence" value="ECO:0007669"/>
    <property type="project" value="UniProtKB-UniRule"/>
</dbReference>
<evidence type="ECO:0000256" key="3">
    <source>
        <dbReference type="ARBA" id="ARBA00022840"/>
    </source>
</evidence>
<dbReference type="PANTHER" id="PTHR24031">
    <property type="entry name" value="RNA HELICASE"/>
    <property type="match status" value="1"/>
</dbReference>
<name>A0A9W6ZTK0_9STRA</name>
<dbReference type="SUPFAM" id="SSF52540">
    <property type="entry name" value="P-loop containing nucleoside triphosphate hydrolases"/>
    <property type="match status" value="1"/>
</dbReference>
<keyword evidence="1 4" id="KW-0547">Nucleotide-binding</keyword>
<organism evidence="6 7">
    <name type="scientific">Triparma laevis f. longispina</name>
    <dbReference type="NCBI Taxonomy" id="1714387"/>
    <lineage>
        <taxon>Eukaryota</taxon>
        <taxon>Sar</taxon>
        <taxon>Stramenopiles</taxon>
        <taxon>Ochrophyta</taxon>
        <taxon>Bolidophyceae</taxon>
        <taxon>Parmales</taxon>
        <taxon>Triparmaceae</taxon>
        <taxon>Triparma</taxon>
    </lineage>
</organism>
<dbReference type="EMBL" id="BRXW01000459">
    <property type="protein sequence ID" value="GMH57082.1"/>
    <property type="molecule type" value="Genomic_DNA"/>
</dbReference>
<evidence type="ECO:0000256" key="2">
    <source>
        <dbReference type="ARBA" id="ARBA00022801"/>
    </source>
</evidence>
<dbReference type="OrthoDB" id="10256233at2759"/>
<reference evidence="7" key="1">
    <citation type="journal article" date="2023" name="Commun. Biol.">
        <title>Genome analysis of Parmales, the sister group of diatoms, reveals the evolutionary specialization of diatoms from phago-mixotrophs to photoautotrophs.</title>
        <authorList>
            <person name="Ban H."/>
            <person name="Sato S."/>
            <person name="Yoshikawa S."/>
            <person name="Yamada K."/>
            <person name="Nakamura Y."/>
            <person name="Ichinomiya M."/>
            <person name="Sato N."/>
            <person name="Blanc-Mathieu R."/>
            <person name="Endo H."/>
            <person name="Kuwata A."/>
            <person name="Ogata H."/>
        </authorList>
    </citation>
    <scope>NUCLEOTIDE SEQUENCE [LARGE SCALE GENOMIC DNA]</scope>
    <source>
        <strain evidence="7">NIES 3700</strain>
    </source>
</reference>
<comment type="caution">
    <text evidence="6">The sequence shown here is derived from an EMBL/GenBank/DDBJ whole genome shotgun (WGS) entry which is preliminary data.</text>
</comment>
<evidence type="ECO:0000313" key="7">
    <source>
        <dbReference type="Proteomes" id="UP001165122"/>
    </source>
</evidence>
<comment type="function">
    <text evidence="4">RNA helicase.</text>
</comment>
<proteinExistence type="inferred from homology"/>
<accession>A0A9W6ZTK0</accession>
<dbReference type="GO" id="GO:0016787">
    <property type="term" value="F:hydrolase activity"/>
    <property type="evidence" value="ECO:0007669"/>
    <property type="project" value="UniProtKB-KW"/>
</dbReference>
<dbReference type="InterPro" id="IPR027417">
    <property type="entry name" value="P-loop_NTPase"/>
</dbReference>
<evidence type="ECO:0000256" key="4">
    <source>
        <dbReference type="RuleBase" id="RU365068"/>
    </source>
</evidence>
<keyword evidence="4" id="KW-0694">RNA-binding</keyword>
<keyword evidence="7" id="KW-1185">Reference proteome</keyword>